<reference evidence="3" key="1">
    <citation type="submission" date="2019-11" db="UniProtKB">
        <authorList>
            <consortium name="WormBaseParasite"/>
        </authorList>
    </citation>
    <scope>IDENTIFICATION</scope>
</reference>
<dbReference type="InterPro" id="IPR029382">
    <property type="entry name" value="NCU-G1"/>
</dbReference>
<sequence>MTMIAFIVAAMIAFPTDGAEVDFKYTVIRNPNCNPNDSCAHNGTKLIQVVVNKPDQSLHFLLPGSGVGAPLSIVMLEGDPKPAKLLVNYTKFMSRNGTDFWNSITFKNAHTSYGIVFYAFCIYDDISDAAEITPSEVLSTCRHMLGRNLGWTLTDNSQVKNQQNFIYTAENSTDNNDGMGKIVVNITIPRNENELLDKGTLWLTPGNGLHFEITVDNVTTSKRGRIAPILLPFSRDPVDDSEDFVESTTTSSSGAEPVFNLHLAQRRKLAHFREPGSIDKVRTLGHTPAFVQWRTTCEVTPDRGGRRRGVYRVPRVAVPKGRAKKYQFSLPYAVYGDDFNQKHSPSAASTTVGLRMQTVSLGSRGDGFFAATNFVRWRGVLSMGEPQREDDKGLRSLVAVAIALPIMLLVMLATAGGYFVYHRRQNQRGVNEEEPLLPTQQRESSRQAVLFQCIGGKLRLCRRIPSPQFPRREDEESNST</sequence>
<protein>
    <submittedName>
        <fullName evidence="3">Cadherin domain-containing protein</fullName>
    </submittedName>
</protein>
<dbReference type="WBParaSite" id="MCU_002160-RA">
    <property type="protein sequence ID" value="MCU_002160-RA"/>
    <property type="gene ID" value="MCU_002160"/>
</dbReference>
<name>A0A5K3EQ32_MESCO</name>
<organism evidence="3">
    <name type="scientific">Mesocestoides corti</name>
    <name type="common">Flatworm</name>
    <dbReference type="NCBI Taxonomy" id="53468"/>
    <lineage>
        <taxon>Eukaryota</taxon>
        <taxon>Metazoa</taxon>
        <taxon>Spiralia</taxon>
        <taxon>Lophotrochozoa</taxon>
        <taxon>Platyhelminthes</taxon>
        <taxon>Cestoda</taxon>
        <taxon>Eucestoda</taxon>
        <taxon>Cyclophyllidea</taxon>
        <taxon>Mesocestoididae</taxon>
        <taxon>Mesocestoides</taxon>
    </lineage>
</organism>
<keyword evidence="1" id="KW-0812">Transmembrane</keyword>
<keyword evidence="1" id="KW-0472">Membrane</keyword>
<feature type="transmembrane region" description="Helical" evidence="1">
    <location>
        <begin position="397"/>
        <end position="421"/>
    </location>
</feature>
<evidence type="ECO:0000256" key="1">
    <source>
        <dbReference type="SAM" id="Phobius"/>
    </source>
</evidence>
<keyword evidence="2" id="KW-0732">Signal</keyword>
<dbReference type="Pfam" id="PF15065">
    <property type="entry name" value="NCU-G1"/>
    <property type="match status" value="1"/>
</dbReference>
<evidence type="ECO:0000256" key="2">
    <source>
        <dbReference type="SAM" id="SignalP"/>
    </source>
</evidence>
<evidence type="ECO:0000313" key="3">
    <source>
        <dbReference type="WBParaSite" id="MCU_002160-RA"/>
    </source>
</evidence>
<feature type="chain" id="PRO_5024296577" evidence="2">
    <location>
        <begin position="19"/>
        <end position="480"/>
    </location>
</feature>
<feature type="signal peptide" evidence="2">
    <location>
        <begin position="1"/>
        <end position="18"/>
    </location>
</feature>
<accession>A0A5K3EQ32</accession>
<dbReference type="AlphaFoldDB" id="A0A5K3EQ32"/>
<proteinExistence type="predicted"/>
<keyword evidence="1" id="KW-1133">Transmembrane helix</keyword>